<evidence type="ECO:0000256" key="1">
    <source>
        <dbReference type="ARBA" id="ARBA00010333"/>
    </source>
</evidence>
<name>A0A5J5G0I3_9GAMM</name>
<dbReference type="SUPFAM" id="SSF53850">
    <property type="entry name" value="Periplasmic binding protein-like II"/>
    <property type="match status" value="1"/>
</dbReference>
<keyword evidence="2 3" id="KW-0732">Signal</keyword>
<reference evidence="5 6" key="1">
    <citation type="submission" date="2019-09" db="EMBL/GenBank/DDBJ databases">
        <authorList>
            <person name="Li Y."/>
        </authorList>
    </citation>
    <scope>NUCLEOTIDE SEQUENCE [LARGE SCALE GENOMIC DNA]</scope>
    <source>
        <strain evidence="5 6">L3-3HA</strain>
    </source>
</reference>
<gene>
    <name evidence="5" type="ORF">FJU30_12320</name>
</gene>
<dbReference type="PANTHER" id="PTHR35936:SF17">
    <property type="entry name" value="ARGININE-BINDING EXTRACELLULAR PROTEIN ARTP"/>
    <property type="match status" value="1"/>
</dbReference>
<comment type="similarity">
    <text evidence="1">Belongs to the bacterial solute-binding protein 3 family.</text>
</comment>
<dbReference type="CDD" id="cd01004">
    <property type="entry name" value="PBP2_MidA_like"/>
    <property type="match status" value="1"/>
</dbReference>
<dbReference type="Gene3D" id="3.40.190.10">
    <property type="entry name" value="Periplasmic binding protein-like II"/>
    <property type="match status" value="2"/>
</dbReference>
<feature type="domain" description="Solute-binding protein family 3/N-terminal" evidence="4">
    <location>
        <begin position="29"/>
        <end position="258"/>
    </location>
</feature>
<proteinExistence type="inferred from homology"/>
<organism evidence="5 6">
    <name type="scientific">Affinibrenneria salicis</name>
    <dbReference type="NCBI Taxonomy" id="2590031"/>
    <lineage>
        <taxon>Bacteria</taxon>
        <taxon>Pseudomonadati</taxon>
        <taxon>Pseudomonadota</taxon>
        <taxon>Gammaproteobacteria</taxon>
        <taxon>Enterobacterales</taxon>
        <taxon>Pectobacteriaceae</taxon>
        <taxon>Affinibrenneria</taxon>
    </lineage>
</organism>
<dbReference type="OrthoDB" id="8611212at2"/>
<evidence type="ECO:0000313" key="5">
    <source>
        <dbReference type="EMBL" id="KAA9000062.1"/>
    </source>
</evidence>
<comment type="caution">
    <text evidence="5">The sequence shown here is derived from an EMBL/GenBank/DDBJ whole genome shotgun (WGS) entry which is preliminary data.</text>
</comment>
<feature type="signal peptide" evidence="3">
    <location>
        <begin position="1"/>
        <end position="22"/>
    </location>
</feature>
<dbReference type="EMBL" id="VYKJ01000005">
    <property type="protein sequence ID" value="KAA9000062.1"/>
    <property type="molecule type" value="Genomic_DNA"/>
</dbReference>
<dbReference type="AlphaFoldDB" id="A0A5J5G0I3"/>
<dbReference type="InterPro" id="IPR001638">
    <property type="entry name" value="Solute-binding_3/MltF_N"/>
</dbReference>
<protein>
    <submittedName>
        <fullName evidence="5">ABC transporter substrate-binding protein</fullName>
    </submittedName>
</protein>
<dbReference type="SMART" id="SM00062">
    <property type="entry name" value="PBPb"/>
    <property type="match status" value="1"/>
</dbReference>
<evidence type="ECO:0000313" key="6">
    <source>
        <dbReference type="Proteomes" id="UP000335415"/>
    </source>
</evidence>
<evidence type="ECO:0000259" key="4">
    <source>
        <dbReference type="SMART" id="SM00062"/>
    </source>
</evidence>
<keyword evidence="6" id="KW-1185">Reference proteome</keyword>
<feature type="chain" id="PRO_5023823853" evidence="3">
    <location>
        <begin position="23"/>
        <end position="272"/>
    </location>
</feature>
<evidence type="ECO:0000256" key="3">
    <source>
        <dbReference type="SAM" id="SignalP"/>
    </source>
</evidence>
<dbReference type="PANTHER" id="PTHR35936">
    <property type="entry name" value="MEMBRANE-BOUND LYTIC MUREIN TRANSGLYCOSYLASE F"/>
    <property type="match status" value="1"/>
</dbReference>
<dbReference type="RefSeq" id="WP_150435260.1">
    <property type="nucleotide sequence ID" value="NZ_VYKJ01000005.1"/>
</dbReference>
<sequence>MKKTVKNLCCVVSLLMSVSGYASTLKPGVLTIGSDLTYPPYNYLQNNKPAGFDAEMMTLLSASLQLTPEVKDTRFASLILGVRAHKFDVVASTLYVTPERAKQVAFLPYMKTGGSFIVLAGSEFAPQTPEALCGKRVSSIKGGAWIARLNKVSAGYCQSKGLGTITVQEFPTSPEATQALMSGAVDVQYEDAAVAQASVEKTGQRLKIASREIIYPVVVGLAVSKDNPQLLADLQKAFTRKVSDGSYGALLQKYNVQMPDDQEVERALAGTL</sequence>
<accession>A0A5J5G0I3</accession>
<evidence type="ECO:0000256" key="2">
    <source>
        <dbReference type="ARBA" id="ARBA00022729"/>
    </source>
</evidence>
<dbReference type="Pfam" id="PF00497">
    <property type="entry name" value="SBP_bac_3"/>
    <property type="match status" value="1"/>
</dbReference>
<dbReference type="Proteomes" id="UP000335415">
    <property type="component" value="Unassembled WGS sequence"/>
</dbReference>